<keyword evidence="3" id="KW-1185">Reference proteome</keyword>
<evidence type="ECO:0000313" key="3">
    <source>
        <dbReference type="Proteomes" id="UP001139384"/>
    </source>
</evidence>
<evidence type="ECO:0000313" key="2">
    <source>
        <dbReference type="EMBL" id="MCF1595817.1"/>
    </source>
</evidence>
<feature type="chain" id="PRO_5040965204" description="Secreted protein" evidence="1">
    <location>
        <begin position="26"/>
        <end position="126"/>
    </location>
</feature>
<evidence type="ECO:0000256" key="1">
    <source>
        <dbReference type="SAM" id="SignalP"/>
    </source>
</evidence>
<proteinExistence type="predicted"/>
<keyword evidence="1" id="KW-0732">Signal</keyword>
<name>A0A9X1PYF9_STRM4</name>
<dbReference type="AlphaFoldDB" id="A0A9X1PYF9"/>
<evidence type="ECO:0008006" key="4">
    <source>
        <dbReference type="Google" id="ProtNLM"/>
    </source>
</evidence>
<dbReference type="RefSeq" id="WP_234764140.1">
    <property type="nucleotide sequence ID" value="NZ_JAKEIP010000077.1"/>
</dbReference>
<protein>
    <recommendedName>
        <fullName evidence="4">Secreted protein</fullName>
    </recommendedName>
</protein>
<comment type="caution">
    <text evidence="2">The sequence shown here is derived from an EMBL/GenBank/DDBJ whole genome shotgun (WGS) entry which is preliminary data.</text>
</comment>
<sequence length="126" mass="13185">MRKPIAAALGAAAAAVMLTTGTASADTGSGHRPDTGVYFTDGFGQFTRPCGTTYAISLTSKKAVAGKGNNGSCAGHVWMRVHGDSWGKWRNSNTQVGPVNSPSGKFDKAQIKGCNESYCKTYTVYV</sequence>
<dbReference type="Proteomes" id="UP001139384">
    <property type="component" value="Unassembled WGS sequence"/>
</dbReference>
<accession>A0A9X1PYF9</accession>
<reference evidence="2" key="1">
    <citation type="submission" date="2022-01" db="EMBL/GenBank/DDBJ databases">
        <title>Draft Genome Sequences of Seven Type Strains of the Genus Streptomyces.</title>
        <authorList>
            <person name="Aziz S."/>
            <person name="Coretto E."/>
            <person name="Chronakova A."/>
            <person name="Sproer C."/>
            <person name="Huber K."/>
            <person name="Nouioui I."/>
            <person name="Gross H."/>
        </authorList>
    </citation>
    <scope>NUCLEOTIDE SEQUENCE</scope>
    <source>
        <strain evidence="2">DSM 103493</strain>
    </source>
</reference>
<dbReference type="EMBL" id="JAKEIP010000077">
    <property type="protein sequence ID" value="MCF1595817.1"/>
    <property type="molecule type" value="Genomic_DNA"/>
</dbReference>
<gene>
    <name evidence="2" type="ORF">L0P92_19870</name>
</gene>
<feature type="signal peptide" evidence="1">
    <location>
        <begin position="1"/>
        <end position="25"/>
    </location>
</feature>
<organism evidence="2 3">
    <name type="scientific">Streptomyces muensis</name>
    <dbReference type="NCBI Taxonomy" id="1077944"/>
    <lineage>
        <taxon>Bacteria</taxon>
        <taxon>Bacillati</taxon>
        <taxon>Actinomycetota</taxon>
        <taxon>Actinomycetes</taxon>
        <taxon>Kitasatosporales</taxon>
        <taxon>Streptomycetaceae</taxon>
        <taxon>Streptomyces</taxon>
    </lineage>
</organism>